<dbReference type="InterPro" id="IPR050523">
    <property type="entry name" value="AKR_Detox_Biosynth"/>
</dbReference>
<organism evidence="3 4">
    <name type="scientific">Phanerochaete sordida</name>
    <dbReference type="NCBI Taxonomy" id="48140"/>
    <lineage>
        <taxon>Eukaryota</taxon>
        <taxon>Fungi</taxon>
        <taxon>Dikarya</taxon>
        <taxon>Basidiomycota</taxon>
        <taxon>Agaricomycotina</taxon>
        <taxon>Agaricomycetes</taxon>
        <taxon>Polyporales</taxon>
        <taxon>Phanerochaetaceae</taxon>
        <taxon>Phanerochaete</taxon>
    </lineage>
</organism>
<proteinExistence type="predicted"/>
<dbReference type="Proteomes" id="UP000703269">
    <property type="component" value="Unassembled WGS sequence"/>
</dbReference>
<dbReference type="CDD" id="cd19075">
    <property type="entry name" value="AKR_AKR7A1-5"/>
    <property type="match status" value="1"/>
</dbReference>
<accession>A0A9P3GC35</accession>
<reference evidence="3 4" key="1">
    <citation type="submission" date="2021-08" db="EMBL/GenBank/DDBJ databases">
        <title>Draft Genome Sequence of Phanerochaete sordida strain YK-624.</title>
        <authorList>
            <person name="Mori T."/>
            <person name="Dohra H."/>
            <person name="Suzuki T."/>
            <person name="Kawagishi H."/>
            <person name="Hirai H."/>
        </authorList>
    </citation>
    <scope>NUCLEOTIDE SEQUENCE [LARGE SCALE GENOMIC DNA]</scope>
    <source>
        <strain evidence="3 4">YK-624</strain>
    </source>
</reference>
<evidence type="ECO:0000256" key="1">
    <source>
        <dbReference type="ARBA" id="ARBA00023002"/>
    </source>
</evidence>
<gene>
    <name evidence="3" type="ORF">PsYK624_080430</name>
</gene>
<keyword evidence="4" id="KW-1185">Reference proteome</keyword>
<dbReference type="PANTHER" id="PTHR43364:SF4">
    <property type="entry name" value="NAD(P)-LINKED OXIDOREDUCTASE SUPERFAMILY PROTEIN"/>
    <property type="match status" value="1"/>
</dbReference>
<dbReference type="InterPro" id="IPR023210">
    <property type="entry name" value="NADP_OxRdtase_dom"/>
</dbReference>
<dbReference type="OrthoDB" id="2310150at2759"/>
<sequence length="321" mass="35437">MSTRIPIILGAGQFGHPNTSNIRVSDPALVQEFIDTLLGQGHVGIDTSRFYCDGTSEELLGSLDLRGAARIDTKNFPLQDGDHLPEKIKETFDASLKALNGKKIRVYYLHKPDRTVPFEKTLEAIDAIHKAGGFEEFGLSNYAAWEVAEIVGIAERRGFVKPTVYQGGYNLIDRLPEAELFPCLRKFGIRFAAYSALAGGYLTDRFFAPGTEGSLSKFDPGWQFAFLYANRYYPAAPAVAELKNVAKEHGLTLTEVGLRWLQWHSKLQPGDLGVVIAVSKTEQLRGAIADSAKGPLPEPVVQACEDVWKKTKGAVSHQYFF</sequence>
<evidence type="ECO:0000313" key="4">
    <source>
        <dbReference type="Proteomes" id="UP000703269"/>
    </source>
</evidence>
<protein>
    <submittedName>
        <fullName evidence="3">Aldo/keto reductase</fullName>
    </submittedName>
</protein>
<dbReference type="Pfam" id="PF00248">
    <property type="entry name" value="Aldo_ket_red"/>
    <property type="match status" value="1"/>
</dbReference>
<dbReference type="Gene3D" id="3.20.20.100">
    <property type="entry name" value="NADP-dependent oxidoreductase domain"/>
    <property type="match status" value="1"/>
</dbReference>
<dbReference type="GO" id="GO:0016491">
    <property type="term" value="F:oxidoreductase activity"/>
    <property type="evidence" value="ECO:0007669"/>
    <property type="project" value="UniProtKB-KW"/>
</dbReference>
<evidence type="ECO:0000259" key="2">
    <source>
        <dbReference type="Pfam" id="PF00248"/>
    </source>
</evidence>
<dbReference type="AlphaFoldDB" id="A0A9P3GC35"/>
<dbReference type="PANTHER" id="PTHR43364">
    <property type="entry name" value="NADH-SPECIFIC METHYLGLYOXAL REDUCTASE-RELATED"/>
    <property type="match status" value="1"/>
</dbReference>
<dbReference type="EMBL" id="BPQB01000023">
    <property type="protein sequence ID" value="GJE91892.1"/>
    <property type="molecule type" value="Genomic_DNA"/>
</dbReference>
<feature type="domain" description="NADP-dependent oxidoreductase" evidence="2">
    <location>
        <begin position="6"/>
        <end position="308"/>
    </location>
</feature>
<dbReference type="SUPFAM" id="SSF51430">
    <property type="entry name" value="NAD(P)-linked oxidoreductase"/>
    <property type="match status" value="1"/>
</dbReference>
<dbReference type="InterPro" id="IPR036812">
    <property type="entry name" value="NAD(P)_OxRdtase_dom_sf"/>
</dbReference>
<evidence type="ECO:0000313" key="3">
    <source>
        <dbReference type="EMBL" id="GJE91892.1"/>
    </source>
</evidence>
<comment type="caution">
    <text evidence="3">The sequence shown here is derived from an EMBL/GenBank/DDBJ whole genome shotgun (WGS) entry which is preliminary data.</text>
</comment>
<keyword evidence="1" id="KW-0560">Oxidoreductase</keyword>
<name>A0A9P3GC35_9APHY</name>